<accession>W2PKT4</accession>
<dbReference type="STRING" id="761204.W2PKT4"/>
<dbReference type="Proteomes" id="UP000018817">
    <property type="component" value="Unassembled WGS sequence"/>
</dbReference>
<protein>
    <submittedName>
        <fullName evidence="1">Uncharacterized protein</fullName>
    </submittedName>
</protein>
<name>W2PKT4_PHYN3</name>
<dbReference type="GeneID" id="20186372"/>
<reference evidence="1 2" key="2">
    <citation type="submission" date="2013-11" db="EMBL/GenBank/DDBJ databases">
        <title>The Genome Sequence of Phytophthora parasitica INRA-310.</title>
        <authorList>
            <consortium name="The Broad Institute Genomics Platform"/>
            <person name="Russ C."/>
            <person name="Tyler B."/>
            <person name="Panabieres F."/>
            <person name="Shan W."/>
            <person name="Tripathy S."/>
            <person name="Grunwald N."/>
            <person name="Machado M."/>
            <person name="Johnson C.S."/>
            <person name="Arredondo F."/>
            <person name="Hong C."/>
            <person name="Coffey M."/>
            <person name="Young S.K."/>
            <person name="Zeng Q."/>
            <person name="Gargeya S."/>
            <person name="Fitzgerald M."/>
            <person name="Abouelleil A."/>
            <person name="Alvarado L."/>
            <person name="Chapman S.B."/>
            <person name="Gainer-Dewar J."/>
            <person name="Goldberg J."/>
            <person name="Griggs A."/>
            <person name="Gujja S."/>
            <person name="Hansen M."/>
            <person name="Howarth C."/>
            <person name="Imamovic A."/>
            <person name="Ireland A."/>
            <person name="Larimer J."/>
            <person name="McCowan C."/>
            <person name="Murphy C."/>
            <person name="Pearson M."/>
            <person name="Poon T.W."/>
            <person name="Priest M."/>
            <person name="Roberts A."/>
            <person name="Saif S."/>
            <person name="Shea T."/>
            <person name="Sykes S."/>
            <person name="Wortman J."/>
            <person name="Nusbaum C."/>
            <person name="Birren B."/>
        </authorList>
    </citation>
    <scope>NUCLEOTIDE SEQUENCE [LARGE SCALE GENOMIC DNA]</scope>
    <source>
        <strain evidence="1 2">INRA-310</strain>
    </source>
</reference>
<evidence type="ECO:0000313" key="2">
    <source>
        <dbReference type="Proteomes" id="UP000018817"/>
    </source>
</evidence>
<sequence length="81" mass="9351">MRRSVYNYYALTKYFDSAPENEQPVWKCITPDDWTLITEMEGLTDQLAQFSLGEVQKLSAYNLSVPNEEELNTPNDVLGKM</sequence>
<dbReference type="OrthoDB" id="128786at2759"/>
<dbReference type="AlphaFoldDB" id="W2PKT4"/>
<organism evidence="1 2">
    <name type="scientific">Phytophthora nicotianae (strain INRA-310)</name>
    <name type="common">Phytophthora parasitica</name>
    <dbReference type="NCBI Taxonomy" id="761204"/>
    <lineage>
        <taxon>Eukaryota</taxon>
        <taxon>Sar</taxon>
        <taxon>Stramenopiles</taxon>
        <taxon>Oomycota</taxon>
        <taxon>Peronosporomycetes</taxon>
        <taxon>Peronosporales</taxon>
        <taxon>Peronosporaceae</taxon>
        <taxon>Phytophthora</taxon>
    </lineage>
</organism>
<dbReference type="VEuPathDB" id="FungiDB:PPTG_17370"/>
<gene>
    <name evidence="1" type="ORF">PPTG_17370</name>
</gene>
<dbReference type="RefSeq" id="XP_008913260.1">
    <property type="nucleotide sequence ID" value="XM_008915012.1"/>
</dbReference>
<reference evidence="2" key="1">
    <citation type="submission" date="2011-12" db="EMBL/GenBank/DDBJ databases">
        <authorList>
            <consortium name="The Broad Institute Genome Sequencing Platform"/>
            <person name="Russ C."/>
            <person name="Tyler B."/>
            <person name="Panabieres F."/>
            <person name="Shan W."/>
            <person name="Tripathy S."/>
            <person name="Grunwald N."/>
            <person name="Machado M."/>
            <person name="Young S.K."/>
            <person name="Zeng Q."/>
            <person name="Gargeya S."/>
            <person name="Fitzgerald M."/>
            <person name="Haas B."/>
            <person name="Abouelleil A."/>
            <person name="Alvarado L."/>
            <person name="Arachchi H.M."/>
            <person name="Berlin A."/>
            <person name="Chapman S.B."/>
            <person name="Gearin G."/>
            <person name="Goldberg J."/>
            <person name="Griggs A."/>
            <person name="Gujja S."/>
            <person name="Hansen M."/>
            <person name="Heiman D."/>
            <person name="Howarth C."/>
            <person name="Larimer J."/>
            <person name="Lui A."/>
            <person name="MacDonald P.J.P."/>
            <person name="McCowen C."/>
            <person name="Montmayeur A."/>
            <person name="Murphy C."/>
            <person name="Neiman D."/>
            <person name="Pearson M."/>
            <person name="Priest M."/>
            <person name="Roberts A."/>
            <person name="Saif S."/>
            <person name="Shea T."/>
            <person name="Sisk P."/>
            <person name="Stolte C."/>
            <person name="Sykes S."/>
            <person name="Wortman J."/>
            <person name="Nusbaum C."/>
            <person name="Birren B."/>
        </authorList>
    </citation>
    <scope>NUCLEOTIDE SEQUENCE [LARGE SCALE GENOMIC DNA]</scope>
    <source>
        <strain evidence="2">INRA-310</strain>
    </source>
</reference>
<proteinExistence type="predicted"/>
<dbReference type="EMBL" id="KI669626">
    <property type="protein sequence ID" value="ETN01467.1"/>
    <property type="molecule type" value="Genomic_DNA"/>
</dbReference>
<evidence type="ECO:0000313" key="1">
    <source>
        <dbReference type="EMBL" id="ETN01467.1"/>
    </source>
</evidence>